<protein>
    <submittedName>
        <fullName evidence="2">Uncharacterized protein</fullName>
    </submittedName>
</protein>
<gene>
    <name evidence="2" type="ORF">EV655_11196</name>
</gene>
<dbReference type="EMBL" id="SLWW01000011">
    <property type="protein sequence ID" value="TCO70154.1"/>
    <property type="molecule type" value="Genomic_DNA"/>
</dbReference>
<name>A0A4R2KBG4_9RHOB</name>
<accession>A0A4R2KBG4</accession>
<reference evidence="2 3" key="1">
    <citation type="submission" date="2019-03" db="EMBL/GenBank/DDBJ databases">
        <title>Genomic Encyclopedia of Type Strains, Phase IV (KMG-IV): sequencing the most valuable type-strain genomes for metagenomic binning, comparative biology and taxonomic classification.</title>
        <authorList>
            <person name="Goeker M."/>
        </authorList>
    </citation>
    <scope>NUCLEOTIDE SEQUENCE [LARGE SCALE GENOMIC DNA]</scope>
    <source>
        <strain evidence="2 3">DSM 4868</strain>
    </source>
</reference>
<keyword evidence="3" id="KW-1185">Reference proteome</keyword>
<organism evidence="2 3">
    <name type="scientific">Rhodovulum euryhalinum</name>
    <dbReference type="NCBI Taxonomy" id="35805"/>
    <lineage>
        <taxon>Bacteria</taxon>
        <taxon>Pseudomonadati</taxon>
        <taxon>Pseudomonadota</taxon>
        <taxon>Alphaproteobacteria</taxon>
        <taxon>Rhodobacterales</taxon>
        <taxon>Paracoccaceae</taxon>
        <taxon>Rhodovulum</taxon>
    </lineage>
</organism>
<dbReference type="Proteomes" id="UP000295142">
    <property type="component" value="Unassembled WGS sequence"/>
</dbReference>
<feature type="region of interest" description="Disordered" evidence="1">
    <location>
        <begin position="342"/>
        <end position="384"/>
    </location>
</feature>
<dbReference type="AlphaFoldDB" id="A0A4R2KBG4"/>
<sequence>MMRAMRTLGSGLVVILVLAFGMLAFGPGAARAQDWAVHTLRNVTFAVPTDWQETLRQRDQEVDFQSPDGRFELWARWWFPDEPLLGFPDIVSHKALTLAGNEALFIYSGPEEDRMLYLAFLKKDAEGEQFLFQLIAHGVALKDHEQMFNALVAHLSIDGVPLLGKAPASVPGQQTAAEQAVPPPPPAAGGIGLPLPPGWTASPLDGTGVRRILAVAPGRDALVLAAVATGQGGQDARALVDAYLGLLHRDTIVVKEIRGETYPQIAGNAVHALDVEAKIFPVDGVALPYQRGRVGIYQGGDAARAFLVVTMRPADEDGALANALDTIARGLDLDAATRAAPAAPPVPVAQSPVDPETQGSLDSLSAAIPPTPHPSAPGDDAAGSEWLPELTRRFGDCRLVPLANWSDPVRPELEKAKVDLRFVALCQGGAYPVYGVHFPYDPRGPTEDYFHPLYAGVFVAGGNRACSFLEVEDRVLSSIGLKDATTLRLDLEDLPAAGAPGDGVAVAAPGTPAAPPLPTATAAAGPQVLFDGKGLGRLVPFGFAGGDFATQAQLTGKALRIEIPKDSGWARIGLATPDALIRMPDRGAARAVEIAATIDGGVSNGLSFALTPPDKAALDPDEGHDIALHLVRGDDGIARATMTRRDLRPDLQARFPWPGNETDLALVLRPDQVAELRRGDGTRLAWFDIGGDFAGRDWVLQTYLQVPGKHRAASLKLTGLAVGPVPEAALPDIDAPAEGPRSLVLFDGTAIVPVWAAIQPNDLALDRLGALDDGALRIAWPEIDRTSYLGLYTPEAALWLDDFRADARARIGVEFDGEATGDVEISFQQAYGLPNNLTGNGAYALGFRRQEDGTYTALSAVKAREKEGLRAEGLARVPDHVDLIVTPRGVAVEAEGLSLDPVPVPDLADGVGLRFWVVAQKPASGTPRLTLRRVEADYRPGPAAKPPEPAAGVAPLEETVIFDGSPGTGWTPVSAGDAVFEELAAQTADGLTLARREAPPNSNRIALASAAAVIDIDKRIETTPLEVRFQFDPAEPDIGTRVFFTTNPGAYADKAGFVVSLRRLPEGRNEGRVQVTLHAGHFSYGHWTRTLPAGWQETWDGRMTLVLGAGRVAVMLGDREVLAANTDRSGRFRSYHIAIVPGGLENRGSGRVTLRRIATAWRMPDGMTEMDRLRLVDADAFDAEAFADLLAAQLTD</sequence>
<dbReference type="OrthoDB" id="996425at2"/>
<evidence type="ECO:0000313" key="2">
    <source>
        <dbReference type="EMBL" id="TCO70154.1"/>
    </source>
</evidence>
<proteinExistence type="predicted"/>
<evidence type="ECO:0000313" key="3">
    <source>
        <dbReference type="Proteomes" id="UP000295142"/>
    </source>
</evidence>
<comment type="caution">
    <text evidence="2">The sequence shown here is derived from an EMBL/GenBank/DDBJ whole genome shotgun (WGS) entry which is preliminary data.</text>
</comment>
<evidence type="ECO:0000256" key="1">
    <source>
        <dbReference type="SAM" id="MobiDB-lite"/>
    </source>
</evidence>